<organism evidence="1">
    <name type="scientific">mine drainage metagenome</name>
    <dbReference type="NCBI Taxonomy" id="410659"/>
    <lineage>
        <taxon>unclassified sequences</taxon>
        <taxon>metagenomes</taxon>
        <taxon>ecological metagenomes</taxon>
    </lineage>
</organism>
<name>T1CF92_9ZZZZ</name>
<reference evidence="1" key="1">
    <citation type="submission" date="2013-08" db="EMBL/GenBank/DDBJ databases">
        <authorList>
            <person name="Mendez C."/>
            <person name="Richter M."/>
            <person name="Ferrer M."/>
            <person name="Sanchez J."/>
        </authorList>
    </citation>
    <scope>NUCLEOTIDE SEQUENCE</scope>
</reference>
<evidence type="ECO:0000313" key="1">
    <source>
        <dbReference type="EMBL" id="EQD64719.1"/>
    </source>
</evidence>
<comment type="caution">
    <text evidence="1">The sequence shown here is derived from an EMBL/GenBank/DDBJ whole genome shotgun (WGS) entry which is preliminary data.</text>
</comment>
<gene>
    <name evidence="1" type="ORF">B1A_08733</name>
</gene>
<dbReference type="InterPro" id="IPR023614">
    <property type="entry name" value="Porin_dom_sf"/>
</dbReference>
<dbReference type="AlphaFoldDB" id="T1CF92"/>
<dbReference type="EMBL" id="AUZX01006219">
    <property type="protein sequence ID" value="EQD64719.1"/>
    <property type="molecule type" value="Genomic_DNA"/>
</dbReference>
<sequence length="199" mass="21758">PTMLYGQVDDTPPLHSPFEPFAGVQVVREWGRLNRFAETGTRFFGQPGTAVDNLTLGAIAGVTAYGASLSVAYDQLRREGPGALGAGVLISPYTAGYATDPLYTTSMIRGMVELGPGHAWKLRATEAALDKRLRLSASYAVYRTDFQGLDSEIYFGVIYRSRGWVKGLTLRNRLGISHGPANPGRGRFIYNRVMVTYAF</sequence>
<protein>
    <submittedName>
        <fullName evidence="1">Outer membrane porin</fullName>
    </submittedName>
</protein>
<reference evidence="1" key="2">
    <citation type="journal article" date="2014" name="ISME J.">
        <title>Microbial stratification in low pH oxic and suboxic macroscopic growths along an acid mine drainage.</title>
        <authorList>
            <person name="Mendez-Garcia C."/>
            <person name="Mesa V."/>
            <person name="Sprenger R.R."/>
            <person name="Richter M."/>
            <person name="Diez M.S."/>
            <person name="Solano J."/>
            <person name="Bargiela R."/>
            <person name="Golyshina O.V."/>
            <person name="Manteca A."/>
            <person name="Ramos J.L."/>
            <person name="Gallego J.R."/>
            <person name="Llorente I."/>
            <person name="Martins Dos Santos V.A."/>
            <person name="Jensen O.N."/>
            <person name="Pelaez A.I."/>
            <person name="Sanchez J."/>
            <person name="Ferrer M."/>
        </authorList>
    </citation>
    <scope>NUCLEOTIDE SEQUENCE</scope>
</reference>
<dbReference type="Gene3D" id="2.40.160.10">
    <property type="entry name" value="Porin"/>
    <property type="match status" value="1"/>
</dbReference>
<proteinExistence type="predicted"/>
<feature type="non-terminal residue" evidence="1">
    <location>
        <position position="1"/>
    </location>
</feature>
<accession>T1CF92</accession>